<proteinExistence type="inferred from homology"/>
<dbReference type="InterPro" id="IPR029069">
    <property type="entry name" value="HotDog_dom_sf"/>
</dbReference>
<dbReference type="SUPFAM" id="SSF54637">
    <property type="entry name" value="Thioesterase/thiol ester dehydrase-isomerase"/>
    <property type="match status" value="1"/>
</dbReference>
<dbReference type="RefSeq" id="WP_323574406.1">
    <property type="nucleotide sequence ID" value="NZ_JAYGJQ010000001.1"/>
</dbReference>
<dbReference type="CDD" id="cd03443">
    <property type="entry name" value="PaaI_thioesterase"/>
    <property type="match status" value="1"/>
</dbReference>
<feature type="domain" description="Thioesterase" evidence="3">
    <location>
        <begin position="56"/>
        <end position="131"/>
    </location>
</feature>
<dbReference type="PANTHER" id="PTHR43240:SF5">
    <property type="entry name" value="1,4-DIHYDROXY-2-NAPHTHOYL-COA THIOESTERASE 1"/>
    <property type="match status" value="1"/>
</dbReference>
<keyword evidence="2" id="KW-0378">Hydrolase</keyword>
<evidence type="ECO:0000313" key="4">
    <source>
        <dbReference type="EMBL" id="MEA9354913.1"/>
    </source>
</evidence>
<name>A0ABU5VPF0_9BACT</name>
<organism evidence="4 5">
    <name type="scientific">Bacteriovorax antarcticus</name>
    <dbReference type="NCBI Taxonomy" id="3088717"/>
    <lineage>
        <taxon>Bacteria</taxon>
        <taxon>Pseudomonadati</taxon>
        <taxon>Bdellovibrionota</taxon>
        <taxon>Bacteriovoracia</taxon>
        <taxon>Bacteriovoracales</taxon>
        <taxon>Bacteriovoracaceae</taxon>
        <taxon>Bacteriovorax</taxon>
    </lineage>
</organism>
<reference evidence="4 5" key="1">
    <citation type="submission" date="2023-11" db="EMBL/GenBank/DDBJ databases">
        <title>A Novel Polar Bacteriovorax (B. antarcticus) Isolated from the Biocrust in Antarctica.</title>
        <authorList>
            <person name="Mun W."/>
            <person name="Choi S.Y."/>
            <person name="Mitchell R.J."/>
        </authorList>
    </citation>
    <scope>NUCLEOTIDE SEQUENCE [LARGE SCALE GENOMIC DNA]</scope>
    <source>
        <strain evidence="4 5">PP10</strain>
    </source>
</reference>
<sequence>MSSIWFNKDVSLVQLSKMSLNTMVSHLGIELTKIGDDTLEGTMPVDERTFQPARLLHGGASCVLAETLGSVAANMVIDTKEKMAVGQHIEATHLRSATKGHVRGVAKMIYMGRSSQTWRIEIFNDENKLICDSKIIMAIVNKK</sequence>
<dbReference type="Pfam" id="PF03061">
    <property type="entry name" value="4HBT"/>
    <property type="match status" value="1"/>
</dbReference>
<accession>A0ABU5VPF0</accession>
<dbReference type="Gene3D" id="3.10.129.10">
    <property type="entry name" value="Hotdog Thioesterase"/>
    <property type="match status" value="1"/>
</dbReference>
<evidence type="ECO:0000256" key="2">
    <source>
        <dbReference type="ARBA" id="ARBA00022801"/>
    </source>
</evidence>
<dbReference type="EMBL" id="JAYGJQ010000001">
    <property type="protein sequence ID" value="MEA9354913.1"/>
    <property type="molecule type" value="Genomic_DNA"/>
</dbReference>
<keyword evidence="5" id="KW-1185">Reference proteome</keyword>
<comment type="caution">
    <text evidence="4">The sequence shown here is derived from an EMBL/GenBank/DDBJ whole genome shotgun (WGS) entry which is preliminary data.</text>
</comment>
<dbReference type="InterPro" id="IPR003736">
    <property type="entry name" value="PAAI_dom"/>
</dbReference>
<comment type="similarity">
    <text evidence="1">Belongs to the thioesterase PaaI family.</text>
</comment>
<dbReference type="PANTHER" id="PTHR43240">
    <property type="entry name" value="1,4-DIHYDROXY-2-NAPHTHOYL-COA THIOESTERASE 1"/>
    <property type="match status" value="1"/>
</dbReference>
<evidence type="ECO:0000259" key="3">
    <source>
        <dbReference type="Pfam" id="PF03061"/>
    </source>
</evidence>
<gene>
    <name evidence="4" type="ORF">SHI21_01785</name>
</gene>
<dbReference type="NCBIfam" id="TIGR00369">
    <property type="entry name" value="unchar_dom_1"/>
    <property type="match status" value="1"/>
</dbReference>
<dbReference type="InterPro" id="IPR006683">
    <property type="entry name" value="Thioestr_dom"/>
</dbReference>
<dbReference type="Proteomes" id="UP001302274">
    <property type="component" value="Unassembled WGS sequence"/>
</dbReference>
<evidence type="ECO:0000256" key="1">
    <source>
        <dbReference type="ARBA" id="ARBA00008324"/>
    </source>
</evidence>
<evidence type="ECO:0000313" key="5">
    <source>
        <dbReference type="Proteomes" id="UP001302274"/>
    </source>
</evidence>
<protein>
    <submittedName>
        <fullName evidence="4">Hotdog fold thioesterase</fullName>
    </submittedName>
</protein>